<comment type="similarity">
    <text evidence="3">Belongs to the dihydroxyacetone kinase (DAK) family.</text>
</comment>
<sequence>MVSGKHFVNDVTHPVRRALCNVARGAPDLCIRLEEQIVYRKLPHGHDKVILLSGGGSGHEPAHTGCVGEGMLDVAVAGNIFASPSASQVLKGLRVLEAPRGALMIVKNYTGDKLNFGLAGQKAKAQGLEIETVFVGDDVSVMGGSAVGRRGLAGVLFVHKIAGAAANRGADLAAVANIARKVTCQMGTAAVSLDRCSLLRRGAPESLPHDEIEFGMGIHNEPGVRREKLRTLDVTVNTVLDTILKPRADTWMPTPGQPVAVMVNNLGGLSILELSVIAEEVRRQLDARDIEVARSMSGTFVSSLDGPGFSVTLLGLDDELMSLLDAPTAAPAWPRTMSFGWKGELESQEQTGASDKEIICPIRLGPKVSKSRVMDIIHSIEKRIIEDEPCITKYDLLAGDGDCGETLLNGIQGLVAISKSLPNETVDLSSVFREAASVAENSMGGTSGAIYAIYINAVASSLENMEKTMVSPSDTSISKCMAIALQGGLEELYKYTLARQGHRTLMDALIPFVETFCMSLDFREATLAAQKGCEDTRMMEASLGRASYVGRDRFVENSGIPDPGALGIVSILKGIRRAL</sequence>
<dbReference type="InterPro" id="IPR050861">
    <property type="entry name" value="Dihydroxyacetone_Kinase"/>
</dbReference>
<keyword evidence="4" id="KW-0808">Transferase</keyword>
<dbReference type="Gene3D" id="1.25.40.340">
    <property type="match status" value="1"/>
</dbReference>
<evidence type="ECO:0000256" key="3">
    <source>
        <dbReference type="ARBA" id="ARBA00008757"/>
    </source>
</evidence>
<evidence type="ECO:0000256" key="10">
    <source>
        <dbReference type="ARBA" id="ARBA00048898"/>
    </source>
</evidence>
<organism evidence="13 14">
    <name type="scientific">Aspergillus novofumigatus (strain IBT 16806)</name>
    <dbReference type="NCBI Taxonomy" id="1392255"/>
    <lineage>
        <taxon>Eukaryota</taxon>
        <taxon>Fungi</taxon>
        <taxon>Dikarya</taxon>
        <taxon>Ascomycota</taxon>
        <taxon>Pezizomycotina</taxon>
        <taxon>Eurotiomycetes</taxon>
        <taxon>Eurotiomycetidae</taxon>
        <taxon>Eurotiales</taxon>
        <taxon>Aspergillaceae</taxon>
        <taxon>Aspergillus</taxon>
        <taxon>Aspergillus subgen. Fumigati</taxon>
    </lineage>
</organism>
<dbReference type="Proteomes" id="UP000234474">
    <property type="component" value="Unassembled WGS sequence"/>
</dbReference>
<dbReference type="InterPro" id="IPR004007">
    <property type="entry name" value="DhaL_dom"/>
</dbReference>
<dbReference type="PROSITE" id="PS51481">
    <property type="entry name" value="DHAK"/>
    <property type="match status" value="1"/>
</dbReference>
<dbReference type="GO" id="GO:0004371">
    <property type="term" value="F:glycerone kinase activity"/>
    <property type="evidence" value="ECO:0007669"/>
    <property type="project" value="UniProtKB-EC"/>
</dbReference>
<keyword evidence="5" id="KW-0547">Nucleotide-binding</keyword>
<evidence type="ECO:0000256" key="7">
    <source>
        <dbReference type="ARBA" id="ARBA00022798"/>
    </source>
</evidence>
<evidence type="ECO:0000256" key="8">
    <source>
        <dbReference type="ARBA" id="ARBA00022840"/>
    </source>
</evidence>
<dbReference type="FunFam" id="3.30.1180.20:FF:000001">
    <property type="entry name" value="Dihydroxyacetone kinase 1"/>
    <property type="match status" value="1"/>
</dbReference>
<feature type="domain" description="DhaK" evidence="12">
    <location>
        <begin position="10"/>
        <end position="333"/>
    </location>
</feature>
<evidence type="ECO:0000256" key="5">
    <source>
        <dbReference type="ARBA" id="ARBA00022741"/>
    </source>
</evidence>
<evidence type="ECO:0000256" key="6">
    <source>
        <dbReference type="ARBA" id="ARBA00022777"/>
    </source>
</evidence>
<dbReference type="SMART" id="SM01120">
    <property type="entry name" value="Dak2"/>
    <property type="match status" value="1"/>
</dbReference>
<feature type="domain" description="DhaL" evidence="11">
    <location>
        <begin position="371"/>
        <end position="577"/>
    </location>
</feature>
<dbReference type="OMA" id="CGLCLKT"/>
<evidence type="ECO:0000259" key="12">
    <source>
        <dbReference type="PROSITE" id="PS51481"/>
    </source>
</evidence>
<dbReference type="InterPro" id="IPR036117">
    <property type="entry name" value="DhaL_dom_sf"/>
</dbReference>
<reference evidence="14" key="1">
    <citation type="journal article" date="2018" name="Proc. Natl. Acad. Sci. U.S.A.">
        <title>Linking secondary metabolites to gene clusters through genome sequencing of six diverse Aspergillus species.</title>
        <authorList>
            <person name="Kaerboelling I."/>
            <person name="Vesth T.C."/>
            <person name="Frisvad J.C."/>
            <person name="Nybo J.L."/>
            <person name="Theobald S."/>
            <person name="Kuo A."/>
            <person name="Bowyer P."/>
            <person name="Matsuda Y."/>
            <person name="Mondo S."/>
            <person name="Lyhne E.K."/>
            <person name="Kogle M.E."/>
            <person name="Clum A."/>
            <person name="Lipzen A."/>
            <person name="Salamov A."/>
            <person name="Ngan C.Y."/>
            <person name="Daum C."/>
            <person name="Chiniquy J."/>
            <person name="Barry K."/>
            <person name="LaButti K."/>
            <person name="Haridas S."/>
            <person name="Simmons B.A."/>
            <person name="Magnuson J.K."/>
            <person name="Mortensen U.H."/>
            <person name="Larsen T.O."/>
            <person name="Grigoriev I.V."/>
            <person name="Baker S.E."/>
            <person name="Andersen M.R."/>
        </authorList>
    </citation>
    <scope>NUCLEOTIDE SEQUENCE [LARGE SCALE GENOMIC DNA]</scope>
    <source>
        <strain evidence="14">IBT 16806</strain>
    </source>
</reference>
<evidence type="ECO:0000313" key="13">
    <source>
        <dbReference type="EMBL" id="PKX93535.1"/>
    </source>
</evidence>
<dbReference type="OrthoDB" id="1724672at2759"/>
<name>A0A2I1C7G7_ASPN1</name>
<dbReference type="SUPFAM" id="SSF82549">
    <property type="entry name" value="DAK1/DegV-like"/>
    <property type="match status" value="1"/>
</dbReference>
<comment type="catalytic activity">
    <reaction evidence="9">
        <text>D-glyceraldehyde + ATP = D-glyceraldehyde 3-phosphate + ADP + H(+)</text>
        <dbReference type="Rhea" id="RHEA:13941"/>
        <dbReference type="ChEBI" id="CHEBI:15378"/>
        <dbReference type="ChEBI" id="CHEBI:17378"/>
        <dbReference type="ChEBI" id="CHEBI:30616"/>
        <dbReference type="ChEBI" id="CHEBI:59776"/>
        <dbReference type="ChEBI" id="CHEBI:456216"/>
        <dbReference type="EC" id="2.7.1.28"/>
    </reaction>
</comment>
<keyword evidence="7" id="KW-0319">Glycerol metabolism</keyword>
<dbReference type="PANTHER" id="PTHR28629:SF4">
    <property type="entry name" value="TRIOKINASE_FMN CYCLASE"/>
    <property type="match status" value="1"/>
</dbReference>
<evidence type="ECO:0000256" key="2">
    <source>
        <dbReference type="ARBA" id="ARBA00004778"/>
    </source>
</evidence>
<dbReference type="RefSeq" id="XP_024682130.1">
    <property type="nucleotide sequence ID" value="XM_024824847.1"/>
</dbReference>
<dbReference type="GO" id="GO:0005524">
    <property type="term" value="F:ATP binding"/>
    <property type="evidence" value="ECO:0007669"/>
    <property type="project" value="UniProtKB-KW"/>
</dbReference>
<evidence type="ECO:0000256" key="1">
    <source>
        <dbReference type="ARBA" id="ARBA00003264"/>
    </source>
</evidence>
<keyword evidence="8" id="KW-0067">ATP-binding</keyword>
<comment type="function">
    <text evidence="1">Catalyzes both the phosphorylation of dihydroxyacetone and of glyceraldehyde.</text>
</comment>
<gene>
    <name evidence="13" type="ORF">P174DRAFT_420136</name>
</gene>
<dbReference type="GO" id="GO:0050354">
    <property type="term" value="F:triokinase activity"/>
    <property type="evidence" value="ECO:0007669"/>
    <property type="project" value="UniProtKB-EC"/>
</dbReference>
<dbReference type="STRING" id="1392255.A0A2I1C7G7"/>
<dbReference type="PANTHER" id="PTHR28629">
    <property type="entry name" value="TRIOKINASE/FMN CYCLASE"/>
    <property type="match status" value="1"/>
</dbReference>
<dbReference type="UniPathway" id="UPA00617">
    <property type="reaction ID" value="UER00669"/>
</dbReference>
<evidence type="ECO:0000313" key="14">
    <source>
        <dbReference type="Proteomes" id="UP000234474"/>
    </source>
</evidence>
<dbReference type="InterPro" id="IPR004006">
    <property type="entry name" value="DhaK_dom"/>
</dbReference>
<dbReference type="EMBL" id="MSZS01000004">
    <property type="protein sequence ID" value="PKX93535.1"/>
    <property type="molecule type" value="Genomic_DNA"/>
</dbReference>
<evidence type="ECO:0000259" key="11">
    <source>
        <dbReference type="PROSITE" id="PS51480"/>
    </source>
</evidence>
<dbReference type="AlphaFoldDB" id="A0A2I1C7G7"/>
<dbReference type="Gene3D" id="3.30.1180.20">
    <property type="entry name" value="Dihydroxyacetone kinase, domain 2"/>
    <property type="match status" value="1"/>
</dbReference>
<dbReference type="GeneID" id="36532172"/>
<evidence type="ECO:0000256" key="9">
    <source>
        <dbReference type="ARBA" id="ARBA00047974"/>
    </source>
</evidence>
<keyword evidence="6" id="KW-0418">Kinase</keyword>
<dbReference type="GO" id="GO:0005829">
    <property type="term" value="C:cytosol"/>
    <property type="evidence" value="ECO:0007669"/>
    <property type="project" value="TreeGrafter"/>
</dbReference>
<dbReference type="Pfam" id="PF02733">
    <property type="entry name" value="Dak1"/>
    <property type="match status" value="1"/>
</dbReference>
<dbReference type="GO" id="GO:0019588">
    <property type="term" value="P:anaerobic glycerol catabolic process"/>
    <property type="evidence" value="ECO:0007669"/>
    <property type="project" value="UniProtKB-UniPathway"/>
</dbReference>
<evidence type="ECO:0000256" key="4">
    <source>
        <dbReference type="ARBA" id="ARBA00022679"/>
    </source>
</evidence>
<dbReference type="SUPFAM" id="SSF101473">
    <property type="entry name" value="DhaL-like"/>
    <property type="match status" value="1"/>
</dbReference>
<dbReference type="PROSITE" id="PS51480">
    <property type="entry name" value="DHAL"/>
    <property type="match status" value="1"/>
</dbReference>
<accession>A0A2I1C7G7</accession>
<comment type="catalytic activity">
    <reaction evidence="10">
        <text>dihydroxyacetone + ATP = dihydroxyacetone phosphate + ADP + H(+)</text>
        <dbReference type="Rhea" id="RHEA:15773"/>
        <dbReference type="ChEBI" id="CHEBI:15378"/>
        <dbReference type="ChEBI" id="CHEBI:16016"/>
        <dbReference type="ChEBI" id="CHEBI:30616"/>
        <dbReference type="ChEBI" id="CHEBI:57642"/>
        <dbReference type="ChEBI" id="CHEBI:456216"/>
        <dbReference type="EC" id="2.7.1.29"/>
    </reaction>
</comment>
<keyword evidence="14" id="KW-1185">Reference proteome</keyword>
<dbReference type="VEuPathDB" id="FungiDB:P174DRAFT_420136"/>
<dbReference type="FunFam" id="3.40.50.10440:FF:000001">
    <property type="entry name" value="Dihydroxyacetone kinase, DhaK subunit"/>
    <property type="match status" value="1"/>
</dbReference>
<comment type="pathway">
    <text evidence="2">Polyol metabolism; glycerol fermentation; glycerone phosphate from glycerol (oxidative route): step 2/2.</text>
</comment>
<protein>
    <submittedName>
        <fullName evidence="13">Dak1-domain-containing protein</fullName>
    </submittedName>
</protein>
<proteinExistence type="inferred from homology"/>
<dbReference type="Pfam" id="PF02734">
    <property type="entry name" value="Dak2"/>
    <property type="match status" value="1"/>
</dbReference>
<comment type="caution">
    <text evidence="13">The sequence shown here is derived from an EMBL/GenBank/DDBJ whole genome shotgun (WGS) entry which is preliminary data.</text>
</comment>
<dbReference type="Gene3D" id="3.40.50.10440">
    <property type="entry name" value="Dihydroxyacetone kinase, domain 1"/>
    <property type="match status" value="1"/>
</dbReference>